<evidence type="ECO:0000313" key="4">
    <source>
        <dbReference type="Proteomes" id="UP000235672"/>
    </source>
</evidence>
<gene>
    <name evidence="3" type="ORF">NA56DRAFT_501082</name>
</gene>
<dbReference type="Proteomes" id="UP000235672">
    <property type="component" value="Unassembled WGS sequence"/>
</dbReference>
<keyword evidence="4" id="KW-1185">Reference proteome</keyword>
<accession>A0A2J6PDZ9</accession>
<proteinExistence type="predicted"/>
<dbReference type="EMBL" id="KZ613557">
    <property type="protein sequence ID" value="PMD12257.1"/>
    <property type="molecule type" value="Genomic_DNA"/>
</dbReference>
<keyword evidence="2" id="KW-0732">Signal</keyword>
<protein>
    <recommendedName>
        <fullName evidence="5">Dolichol phosphate-mannose biosynthesis regulatory protein</fullName>
    </recommendedName>
</protein>
<name>A0A2J6PDZ9_9HELO</name>
<evidence type="ECO:0008006" key="5">
    <source>
        <dbReference type="Google" id="ProtNLM"/>
    </source>
</evidence>
<keyword evidence="1" id="KW-0812">Transmembrane</keyword>
<evidence type="ECO:0000313" key="3">
    <source>
        <dbReference type="EMBL" id="PMD12257.1"/>
    </source>
</evidence>
<evidence type="ECO:0000256" key="1">
    <source>
        <dbReference type="SAM" id="Phobius"/>
    </source>
</evidence>
<feature type="transmembrane region" description="Helical" evidence="1">
    <location>
        <begin position="32"/>
        <end position="55"/>
    </location>
</feature>
<feature type="chain" id="PRO_5014460984" description="Dolichol phosphate-mannose biosynthesis regulatory protein" evidence="2">
    <location>
        <begin position="17"/>
        <end position="92"/>
    </location>
</feature>
<organism evidence="3 4">
    <name type="scientific">Hyaloscypha hepaticicola</name>
    <dbReference type="NCBI Taxonomy" id="2082293"/>
    <lineage>
        <taxon>Eukaryota</taxon>
        <taxon>Fungi</taxon>
        <taxon>Dikarya</taxon>
        <taxon>Ascomycota</taxon>
        <taxon>Pezizomycotina</taxon>
        <taxon>Leotiomycetes</taxon>
        <taxon>Helotiales</taxon>
        <taxon>Hyaloscyphaceae</taxon>
        <taxon>Hyaloscypha</taxon>
    </lineage>
</organism>
<sequence length="92" mass="10242">MCFLPILSLFLRSMECEKSSRTAHAPAYPSWYIVFPSLLLTAGTALVAIGIYGFVASRGEVCEHTFALVTMHSPRSFSLLNRMTTADTPRVW</sequence>
<dbReference type="AlphaFoldDB" id="A0A2J6PDZ9"/>
<evidence type="ECO:0000256" key="2">
    <source>
        <dbReference type="SAM" id="SignalP"/>
    </source>
</evidence>
<feature type="signal peptide" evidence="2">
    <location>
        <begin position="1"/>
        <end position="16"/>
    </location>
</feature>
<keyword evidence="1" id="KW-0472">Membrane</keyword>
<keyword evidence="1" id="KW-1133">Transmembrane helix</keyword>
<reference evidence="3 4" key="1">
    <citation type="submission" date="2016-05" db="EMBL/GenBank/DDBJ databases">
        <title>A degradative enzymes factory behind the ericoid mycorrhizal symbiosis.</title>
        <authorList>
            <consortium name="DOE Joint Genome Institute"/>
            <person name="Martino E."/>
            <person name="Morin E."/>
            <person name="Grelet G."/>
            <person name="Kuo A."/>
            <person name="Kohler A."/>
            <person name="Daghino S."/>
            <person name="Barry K."/>
            <person name="Choi C."/>
            <person name="Cichocki N."/>
            <person name="Clum A."/>
            <person name="Copeland A."/>
            <person name="Hainaut M."/>
            <person name="Haridas S."/>
            <person name="Labutti K."/>
            <person name="Lindquist E."/>
            <person name="Lipzen A."/>
            <person name="Khouja H.-R."/>
            <person name="Murat C."/>
            <person name="Ohm R."/>
            <person name="Olson A."/>
            <person name="Spatafora J."/>
            <person name="Veneault-Fourrey C."/>
            <person name="Henrissat B."/>
            <person name="Grigoriev I."/>
            <person name="Martin F."/>
            <person name="Perotto S."/>
        </authorList>
    </citation>
    <scope>NUCLEOTIDE SEQUENCE [LARGE SCALE GENOMIC DNA]</scope>
    <source>
        <strain evidence="3 4">UAMH 7357</strain>
    </source>
</reference>